<evidence type="ECO:0000313" key="2">
    <source>
        <dbReference type="Proteomes" id="UP001057452"/>
    </source>
</evidence>
<dbReference type="EMBL" id="CM043793">
    <property type="protein sequence ID" value="KAI4820824.1"/>
    <property type="molecule type" value="Genomic_DNA"/>
</dbReference>
<feature type="non-terminal residue" evidence="1">
    <location>
        <position position="142"/>
    </location>
</feature>
<reference evidence="1" key="1">
    <citation type="submission" date="2022-05" db="EMBL/GenBank/DDBJ databases">
        <title>Chromosome-level genome of Chaenocephalus aceratus.</title>
        <authorList>
            <person name="Park H."/>
        </authorList>
    </citation>
    <scope>NUCLEOTIDE SEQUENCE</scope>
    <source>
        <strain evidence="1">KU_202001</strain>
    </source>
</reference>
<evidence type="ECO:0000313" key="1">
    <source>
        <dbReference type="EMBL" id="KAI4820824.1"/>
    </source>
</evidence>
<keyword evidence="2" id="KW-1185">Reference proteome</keyword>
<sequence length="142" mass="15516">MEPPCSIQLGPCGPSPSLGSQSSTAGFEQLEEKQLFERFWRGTFKAVATPRAESVIVASITAHRRVTNTAEIKMLEGPASHSVQGRSSLALCSGETLSQHSRSEKQLRSEAICAFSKGKQLYVIAIDMKINTVIKRAADWQH</sequence>
<organism evidence="1 2">
    <name type="scientific">Chaenocephalus aceratus</name>
    <name type="common">Blackfin icefish</name>
    <name type="synonym">Chaenichthys aceratus</name>
    <dbReference type="NCBI Taxonomy" id="36190"/>
    <lineage>
        <taxon>Eukaryota</taxon>
        <taxon>Metazoa</taxon>
        <taxon>Chordata</taxon>
        <taxon>Craniata</taxon>
        <taxon>Vertebrata</taxon>
        <taxon>Euteleostomi</taxon>
        <taxon>Actinopterygii</taxon>
        <taxon>Neopterygii</taxon>
        <taxon>Teleostei</taxon>
        <taxon>Neoteleostei</taxon>
        <taxon>Acanthomorphata</taxon>
        <taxon>Eupercaria</taxon>
        <taxon>Perciformes</taxon>
        <taxon>Notothenioidei</taxon>
        <taxon>Channichthyidae</taxon>
        <taxon>Chaenocephalus</taxon>
    </lineage>
</organism>
<name>A0ACB9X3R7_CHAAC</name>
<protein>
    <submittedName>
        <fullName evidence="1">Uncharacterized protein</fullName>
    </submittedName>
</protein>
<gene>
    <name evidence="1" type="ORF">KUCAC02_028791</name>
</gene>
<accession>A0ACB9X3R7</accession>
<proteinExistence type="predicted"/>
<dbReference type="Proteomes" id="UP001057452">
    <property type="component" value="Chromosome 9"/>
</dbReference>
<comment type="caution">
    <text evidence="1">The sequence shown here is derived from an EMBL/GenBank/DDBJ whole genome shotgun (WGS) entry which is preliminary data.</text>
</comment>